<accession>A0A1Q6DX38</accession>
<evidence type="ECO:0000256" key="1">
    <source>
        <dbReference type="SAM" id="Phobius"/>
    </source>
</evidence>
<dbReference type="InParanoid" id="A0A1Q6DX38"/>
<keyword evidence="1" id="KW-0812">Transmembrane</keyword>
<reference evidence="2" key="1">
    <citation type="submission" date="2016-12" db="EMBL/GenBank/DDBJ databases">
        <title>Discovery of methanogenic haloarchaea.</title>
        <authorList>
            <person name="Sorokin D.Y."/>
            <person name="Makarova K.S."/>
            <person name="Abbas B."/>
            <person name="Ferrer M."/>
            <person name="Golyshin P.N."/>
        </authorList>
    </citation>
    <scope>NUCLEOTIDE SEQUENCE [LARGE SCALE GENOMIC DNA]</scope>
    <source>
        <strain evidence="2">HMET1</strain>
    </source>
</reference>
<evidence type="ECO:0000313" key="3">
    <source>
        <dbReference type="Proteomes" id="UP000185744"/>
    </source>
</evidence>
<name>A0A1Q6DX38_METT1</name>
<dbReference type="AlphaFoldDB" id="A0A1Q6DX38"/>
<dbReference type="Proteomes" id="UP000185744">
    <property type="component" value="Unassembled WGS sequence"/>
</dbReference>
<proteinExistence type="predicted"/>
<protein>
    <submittedName>
        <fullName evidence="2">Uncharacterized protein</fullName>
    </submittedName>
</protein>
<feature type="transmembrane region" description="Helical" evidence="1">
    <location>
        <begin position="44"/>
        <end position="62"/>
    </location>
</feature>
<keyword evidence="1" id="KW-1133">Transmembrane helix</keyword>
<keyword evidence="3" id="KW-1185">Reference proteome</keyword>
<organism evidence="2 3">
    <name type="scientific">Methanohalarchaeum thermophilum</name>
    <dbReference type="NCBI Taxonomy" id="1903181"/>
    <lineage>
        <taxon>Archaea</taxon>
        <taxon>Methanobacteriati</taxon>
        <taxon>Methanobacteriota</taxon>
        <taxon>Methanonatronarchaeia</taxon>
        <taxon>Methanonatronarchaeales</taxon>
        <taxon>Methanonatronarchaeaceae</taxon>
        <taxon>Candidatus Methanohalarchaeum</taxon>
    </lineage>
</organism>
<dbReference type="EMBL" id="MSDW01000001">
    <property type="protein sequence ID" value="OKY78923.1"/>
    <property type="molecule type" value="Genomic_DNA"/>
</dbReference>
<keyword evidence="1" id="KW-0472">Membrane</keyword>
<evidence type="ECO:0000313" key="2">
    <source>
        <dbReference type="EMBL" id="OKY78923.1"/>
    </source>
</evidence>
<gene>
    <name evidence="2" type="ORF">BTN85_1428</name>
</gene>
<feature type="transmembrane region" description="Helical" evidence="1">
    <location>
        <begin position="7"/>
        <end position="29"/>
    </location>
</feature>
<comment type="caution">
    <text evidence="2">The sequence shown here is derived from an EMBL/GenBank/DDBJ whole genome shotgun (WGS) entry which is preliminary data.</text>
</comment>
<sequence>MTSKKSFWIFALLQNATLGAIIFLMFQFFNEISGKKVIGLDTQILLSFLFPLSLLVVEYITYSEVLKNKKE</sequence>